<dbReference type="SUPFAM" id="SSF53474">
    <property type="entry name" value="alpha/beta-Hydrolases"/>
    <property type="match status" value="1"/>
</dbReference>
<comment type="caution">
    <text evidence="2">The sequence shown here is derived from an EMBL/GenBank/DDBJ whole genome shotgun (WGS) entry which is preliminary data.</text>
</comment>
<dbReference type="Gene3D" id="3.40.50.1820">
    <property type="entry name" value="alpha/beta hydrolase"/>
    <property type="match status" value="1"/>
</dbReference>
<dbReference type="Proteomes" id="UP000221020">
    <property type="component" value="Unassembled WGS sequence"/>
</dbReference>
<dbReference type="InterPro" id="IPR000073">
    <property type="entry name" value="AB_hydrolase_1"/>
</dbReference>
<sequence>MSKEQERHVQIDGFKLYTKILQGEKAKPVIIMDAGYGDYSKAWDEISKEIAEYGTVVLYDRAGLGKSEESSNRRISSEIAKELRALLDGLQLKPPYILVGHSYGGINARLFSSFYPEETLGIILIDSTPENYKEDFLPIMPFEFQKAYYKQFIYESTYEEFMYSLGEAKRCCKSMGNIPLVVVAAGKKAFYSKEAQVKWLQLQKDLLKLSTCHKFMIAPNSGHYIQRDEPKYVIDAVKWVIDYIQ</sequence>
<gene>
    <name evidence="2" type="ORF">CON65_11850</name>
</gene>
<proteinExistence type="predicted"/>
<dbReference type="GO" id="GO:0016020">
    <property type="term" value="C:membrane"/>
    <property type="evidence" value="ECO:0007669"/>
    <property type="project" value="TreeGrafter"/>
</dbReference>
<dbReference type="InterPro" id="IPR050266">
    <property type="entry name" value="AB_hydrolase_sf"/>
</dbReference>
<accession>A0AA91VCE9</accession>
<dbReference type="EMBL" id="NVOR01000034">
    <property type="protein sequence ID" value="PED82507.1"/>
    <property type="molecule type" value="Genomic_DNA"/>
</dbReference>
<evidence type="ECO:0000313" key="2">
    <source>
        <dbReference type="EMBL" id="PED82507.1"/>
    </source>
</evidence>
<dbReference type="AlphaFoldDB" id="A0AA91VCE9"/>
<dbReference type="PANTHER" id="PTHR43798">
    <property type="entry name" value="MONOACYLGLYCEROL LIPASE"/>
    <property type="match status" value="1"/>
</dbReference>
<dbReference type="GO" id="GO:0047372">
    <property type="term" value="F:monoacylglycerol lipase activity"/>
    <property type="evidence" value="ECO:0007669"/>
    <property type="project" value="TreeGrafter"/>
</dbReference>
<feature type="domain" description="AB hydrolase-1" evidence="1">
    <location>
        <begin position="28"/>
        <end position="152"/>
    </location>
</feature>
<keyword evidence="2" id="KW-0378">Hydrolase</keyword>
<reference evidence="2 3" key="1">
    <citation type="submission" date="2017-09" db="EMBL/GenBank/DDBJ databases">
        <title>Large-scale bioinformatics analysis of Bacillus genomes uncovers conserved roles of natural products in bacterial physiology.</title>
        <authorList>
            <consortium name="Agbiome Team Llc"/>
            <person name="Bleich R.M."/>
            <person name="Grubbs K.J."/>
            <person name="Santa Maria K.C."/>
            <person name="Allen S.E."/>
            <person name="Farag S."/>
            <person name="Shank E.A."/>
            <person name="Bowers A."/>
        </authorList>
    </citation>
    <scope>NUCLEOTIDE SEQUENCE [LARGE SCALE GENOMIC DNA]</scope>
    <source>
        <strain evidence="2 3">AFS092012</strain>
    </source>
</reference>
<organism evidence="2 3">
    <name type="scientific">Bacillus pseudomycoides</name>
    <dbReference type="NCBI Taxonomy" id="64104"/>
    <lineage>
        <taxon>Bacteria</taxon>
        <taxon>Bacillati</taxon>
        <taxon>Bacillota</taxon>
        <taxon>Bacilli</taxon>
        <taxon>Bacillales</taxon>
        <taxon>Bacillaceae</taxon>
        <taxon>Bacillus</taxon>
        <taxon>Bacillus cereus group</taxon>
    </lineage>
</organism>
<protein>
    <submittedName>
        <fullName evidence="2">Alpha/beta hydrolase</fullName>
    </submittedName>
</protein>
<dbReference type="InterPro" id="IPR029058">
    <property type="entry name" value="AB_hydrolase_fold"/>
</dbReference>
<dbReference type="GO" id="GO:0046464">
    <property type="term" value="P:acylglycerol catabolic process"/>
    <property type="evidence" value="ECO:0007669"/>
    <property type="project" value="TreeGrafter"/>
</dbReference>
<dbReference type="PANTHER" id="PTHR43798:SF33">
    <property type="entry name" value="HYDROLASE, PUTATIVE (AFU_ORTHOLOGUE AFUA_2G14860)-RELATED"/>
    <property type="match status" value="1"/>
</dbReference>
<evidence type="ECO:0000259" key="1">
    <source>
        <dbReference type="Pfam" id="PF00561"/>
    </source>
</evidence>
<evidence type="ECO:0000313" key="3">
    <source>
        <dbReference type="Proteomes" id="UP000221020"/>
    </source>
</evidence>
<dbReference type="Pfam" id="PF00561">
    <property type="entry name" value="Abhydrolase_1"/>
    <property type="match status" value="1"/>
</dbReference>
<name>A0AA91VCE9_9BACI</name>